<comment type="caution">
    <text evidence="16">The sequence shown here is derived from an EMBL/GenBank/DDBJ whole genome shotgun (WGS) entry which is preliminary data.</text>
</comment>
<comment type="domain">
    <text evidence="12">Contains an N-terminal zinc-binding domain, a central core domain that contains the primase activity, and a C-terminal DnaB-binding domain.</text>
</comment>
<evidence type="ECO:0000256" key="2">
    <source>
        <dbReference type="ARBA" id="ARBA00022515"/>
    </source>
</evidence>
<dbReference type="CDD" id="cd03364">
    <property type="entry name" value="TOPRIM_DnaG_primases"/>
    <property type="match status" value="1"/>
</dbReference>
<evidence type="ECO:0000256" key="14">
    <source>
        <dbReference type="SAM" id="Coils"/>
    </source>
</evidence>
<keyword evidence="11 12" id="KW-0804">Transcription</keyword>
<evidence type="ECO:0000256" key="7">
    <source>
        <dbReference type="ARBA" id="ARBA00022771"/>
    </source>
</evidence>
<dbReference type="SMART" id="SM00400">
    <property type="entry name" value="ZnF_CHCC"/>
    <property type="match status" value="1"/>
</dbReference>
<dbReference type="SUPFAM" id="SSF56731">
    <property type="entry name" value="DNA primase core"/>
    <property type="match status" value="1"/>
</dbReference>
<dbReference type="Pfam" id="PF10410">
    <property type="entry name" value="DnaB_bind"/>
    <property type="match status" value="1"/>
</dbReference>
<dbReference type="Gene3D" id="3.90.580.10">
    <property type="entry name" value="Zinc finger, CHC2-type domain"/>
    <property type="match status" value="1"/>
</dbReference>
<dbReference type="PANTHER" id="PTHR30313:SF2">
    <property type="entry name" value="DNA PRIMASE"/>
    <property type="match status" value="1"/>
</dbReference>
<comment type="cofactor">
    <cofactor evidence="12 13">
        <name>Zn(2+)</name>
        <dbReference type="ChEBI" id="CHEBI:29105"/>
    </cofactor>
    <text evidence="12 13">Binds 1 zinc ion per monomer.</text>
</comment>
<dbReference type="PIRSF" id="PIRSF002811">
    <property type="entry name" value="DnaG"/>
    <property type="match status" value="1"/>
</dbReference>
<evidence type="ECO:0000256" key="1">
    <source>
        <dbReference type="ARBA" id="ARBA00022478"/>
    </source>
</evidence>
<keyword evidence="1 12" id="KW-0240">DNA-directed RNA polymerase</keyword>
<dbReference type="Gene3D" id="3.90.980.10">
    <property type="entry name" value="DNA primase, catalytic core, N-terminal domain"/>
    <property type="match status" value="1"/>
</dbReference>
<evidence type="ECO:0000259" key="15">
    <source>
        <dbReference type="PROSITE" id="PS50880"/>
    </source>
</evidence>
<dbReference type="InterPro" id="IPR050219">
    <property type="entry name" value="DnaG_primase"/>
</dbReference>
<keyword evidence="10 12" id="KW-0238">DNA-binding</keyword>
<feature type="domain" description="Toprim" evidence="15">
    <location>
        <begin position="266"/>
        <end position="348"/>
    </location>
</feature>
<keyword evidence="7 12" id="KW-0863">Zinc-finger</keyword>
<reference evidence="17" key="1">
    <citation type="journal article" date="2019" name="Int. J. Syst. Evol. Microbiol.">
        <title>The Global Catalogue of Microorganisms (GCM) 10K type strain sequencing project: providing services to taxonomists for standard genome sequencing and annotation.</title>
        <authorList>
            <consortium name="The Broad Institute Genomics Platform"/>
            <consortium name="The Broad Institute Genome Sequencing Center for Infectious Disease"/>
            <person name="Wu L."/>
            <person name="Ma J."/>
        </authorList>
    </citation>
    <scope>NUCLEOTIDE SEQUENCE [LARGE SCALE GENOMIC DNA]</scope>
    <source>
        <strain evidence="17">CGMCC 1.10131</strain>
    </source>
</reference>
<comment type="function">
    <text evidence="12 13">RNA polymerase that catalyzes the synthesis of short RNA molecules used as primers for DNA polymerase during DNA replication.</text>
</comment>
<feature type="coiled-coil region" evidence="14">
    <location>
        <begin position="423"/>
        <end position="450"/>
    </location>
</feature>
<dbReference type="HAMAP" id="MF_00974">
    <property type="entry name" value="DNA_primase_DnaG"/>
    <property type="match status" value="1"/>
</dbReference>
<accession>A0ABQ1I2D0</accession>
<keyword evidence="8 12" id="KW-0862">Zinc</keyword>
<keyword evidence="9" id="KW-0460">Magnesium</keyword>
<proteinExistence type="inferred from homology"/>
<dbReference type="InterPro" id="IPR006295">
    <property type="entry name" value="DNA_primase_DnaG"/>
</dbReference>
<dbReference type="PANTHER" id="PTHR30313">
    <property type="entry name" value="DNA PRIMASE"/>
    <property type="match status" value="1"/>
</dbReference>
<dbReference type="EC" id="2.7.7.101" evidence="12"/>
<keyword evidence="17" id="KW-1185">Reference proteome</keyword>
<dbReference type="SUPFAM" id="SSF57783">
    <property type="entry name" value="Zinc beta-ribbon"/>
    <property type="match status" value="1"/>
</dbReference>
<sequence>MAGRIAQQFIDDLLARTDIVSLIDQRVRLKKAGKNYSACCPFHNEKSPSFTVSQDKQFYHCFGCGAHGNAISFLMEYDKLEFVDAVEDLASQMGLEVERENSNNSKFDQAKSQQQRQAAKDLYELIAQASRFFQQQLRSHPKKQQVIDYLKGRGLSGEVVQRFSIGYAPDEWDSLGKALGYSAQTSQQLLDAGLSIENESGRRYDRFRDRVMFPIRDKRGRYIGFGGRVLGDGTPKYLNSPETSVFHKGRELYGLYEVRQAHKQVPQILVVEGYMDVVSLAQFGVDYAVASLGTSTTPEHLQMLFRASNKIICCYDGDRAGRDAAWRALENALPHLRDEVELKFMFLPDGEDPDTLVRQEGRDGFEQRMHQAMPLSRFLFERLSQEIDISTDAGKSHMAARAYELISQVKAAFYKETLLTELATQNRMIRSQLEKELAQLERQQRNQVSSVKKLSLTPMRKAIAMILQRPAIAKDLPPSEELKQVNIKGMPLLLALIAEIHNKPDITTAQLLERWRDQPEQKHLSALASYNLEIDESGYPDELQDIIASFIEQLLLQRYEQLNVKSLNGTLSIEEKREMLQLITELKP</sequence>
<dbReference type="Pfam" id="PF08278">
    <property type="entry name" value="DnaG_DnaB_bind"/>
    <property type="match status" value="1"/>
</dbReference>
<name>A0ABQ1I2D0_9ALTE</name>
<dbReference type="RefSeq" id="WP_188407398.1">
    <property type="nucleotide sequence ID" value="NZ_BMDY01000009.1"/>
</dbReference>
<comment type="catalytic activity">
    <reaction evidence="12">
        <text>ssDNA + n NTP = ssDNA/pppN(pN)n-1 hybrid + (n-1) diphosphate.</text>
        <dbReference type="EC" id="2.7.7.101"/>
    </reaction>
</comment>
<protein>
    <recommendedName>
        <fullName evidence="12 13">DNA primase</fullName>
        <ecNumber evidence="12">2.7.7.101</ecNumber>
    </recommendedName>
</protein>
<dbReference type="PROSITE" id="PS50880">
    <property type="entry name" value="TOPRIM"/>
    <property type="match status" value="1"/>
</dbReference>
<evidence type="ECO:0000256" key="13">
    <source>
        <dbReference type="PIRNR" id="PIRNR002811"/>
    </source>
</evidence>
<dbReference type="InterPro" id="IPR036977">
    <property type="entry name" value="DNA_primase_Znf_CHC2"/>
</dbReference>
<evidence type="ECO:0000313" key="16">
    <source>
        <dbReference type="EMBL" id="GGB05752.1"/>
    </source>
</evidence>
<dbReference type="InterPro" id="IPR002694">
    <property type="entry name" value="Znf_CHC2"/>
</dbReference>
<evidence type="ECO:0000256" key="3">
    <source>
        <dbReference type="ARBA" id="ARBA00022679"/>
    </source>
</evidence>
<dbReference type="InterPro" id="IPR030846">
    <property type="entry name" value="DnaG_bac"/>
</dbReference>
<evidence type="ECO:0000256" key="11">
    <source>
        <dbReference type="ARBA" id="ARBA00023163"/>
    </source>
</evidence>
<keyword evidence="6 12" id="KW-0479">Metal-binding</keyword>
<dbReference type="NCBIfam" id="TIGR01391">
    <property type="entry name" value="dnaG"/>
    <property type="match status" value="1"/>
</dbReference>
<dbReference type="EMBL" id="BMDY01000009">
    <property type="protein sequence ID" value="GGB05752.1"/>
    <property type="molecule type" value="Genomic_DNA"/>
</dbReference>
<dbReference type="Pfam" id="PF01807">
    <property type="entry name" value="Zn_ribbon_DnaG"/>
    <property type="match status" value="1"/>
</dbReference>
<dbReference type="InterPro" id="IPR037068">
    <property type="entry name" value="DNA_primase_core_N_sf"/>
</dbReference>
<evidence type="ECO:0000256" key="8">
    <source>
        <dbReference type="ARBA" id="ARBA00022833"/>
    </source>
</evidence>
<dbReference type="InterPro" id="IPR013264">
    <property type="entry name" value="DNAG_N"/>
</dbReference>
<evidence type="ECO:0000256" key="9">
    <source>
        <dbReference type="ARBA" id="ARBA00022842"/>
    </source>
</evidence>
<feature type="zinc finger region" description="CHC2-type" evidence="12">
    <location>
        <begin position="40"/>
        <end position="64"/>
    </location>
</feature>
<evidence type="ECO:0000256" key="4">
    <source>
        <dbReference type="ARBA" id="ARBA00022695"/>
    </source>
</evidence>
<keyword evidence="3 12" id="KW-0808">Transferase</keyword>
<dbReference type="Gene3D" id="3.40.1360.10">
    <property type="match status" value="1"/>
</dbReference>
<dbReference type="Proteomes" id="UP000651977">
    <property type="component" value="Unassembled WGS sequence"/>
</dbReference>
<dbReference type="InterPro" id="IPR006171">
    <property type="entry name" value="TOPRIM_dom"/>
</dbReference>
<dbReference type="SUPFAM" id="SSF117023">
    <property type="entry name" value="DNA primase DnaG, C-terminal domain"/>
    <property type="match status" value="1"/>
</dbReference>
<gene>
    <name evidence="12 16" type="primary">dnaG</name>
    <name evidence="16" type="ORF">GCM10007414_18890</name>
</gene>
<keyword evidence="5 12" id="KW-0235">DNA replication</keyword>
<dbReference type="Gene3D" id="1.20.50.20">
    <property type="entry name" value="DnaG, RNA polymerase domain, helical bundle"/>
    <property type="match status" value="1"/>
</dbReference>
<dbReference type="SMART" id="SM00766">
    <property type="entry name" value="DnaG_DnaB_bind"/>
    <property type="match status" value="1"/>
</dbReference>
<evidence type="ECO:0000256" key="12">
    <source>
        <dbReference type="HAMAP-Rule" id="MF_00974"/>
    </source>
</evidence>
<organism evidence="16 17">
    <name type="scientific">Agarivorans gilvus</name>
    <dbReference type="NCBI Taxonomy" id="680279"/>
    <lineage>
        <taxon>Bacteria</taxon>
        <taxon>Pseudomonadati</taxon>
        <taxon>Pseudomonadota</taxon>
        <taxon>Gammaproteobacteria</taxon>
        <taxon>Alteromonadales</taxon>
        <taxon>Alteromonadaceae</taxon>
        <taxon>Agarivorans</taxon>
    </lineage>
</organism>
<dbReference type="InterPro" id="IPR034151">
    <property type="entry name" value="TOPRIM_DnaG_bac"/>
</dbReference>
<dbReference type="Pfam" id="PF13155">
    <property type="entry name" value="Toprim_2"/>
    <property type="match status" value="1"/>
</dbReference>
<dbReference type="Pfam" id="PF08275">
    <property type="entry name" value="DNAG_N"/>
    <property type="match status" value="1"/>
</dbReference>
<keyword evidence="14" id="KW-0175">Coiled coil</keyword>
<dbReference type="SMART" id="SM00493">
    <property type="entry name" value="TOPRIM"/>
    <property type="match status" value="1"/>
</dbReference>
<comment type="subunit">
    <text evidence="12">Monomer. Interacts with DnaB.</text>
</comment>
<evidence type="ECO:0000256" key="10">
    <source>
        <dbReference type="ARBA" id="ARBA00023125"/>
    </source>
</evidence>
<dbReference type="Gene3D" id="1.10.860.10">
    <property type="entry name" value="DNAb Helicase, Chain A"/>
    <property type="match status" value="1"/>
</dbReference>
<comment type="similarity">
    <text evidence="12 13">Belongs to the DnaG primase family.</text>
</comment>
<dbReference type="InterPro" id="IPR019475">
    <property type="entry name" value="DNA_primase_DnaB-bd"/>
</dbReference>
<evidence type="ECO:0000256" key="6">
    <source>
        <dbReference type="ARBA" id="ARBA00022723"/>
    </source>
</evidence>
<evidence type="ECO:0000313" key="17">
    <source>
        <dbReference type="Proteomes" id="UP000651977"/>
    </source>
</evidence>
<dbReference type="InterPro" id="IPR013173">
    <property type="entry name" value="DNA_primase_DnaG_DnaB-bd_dom"/>
</dbReference>
<evidence type="ECO:0000256" key="5">
    <source>
        <dbReference type="ARBA" id="ARBA00022705"/>
    </source>
</evidence>
<keyword evidence="4 12" id="KW-0548">Nucleotidyltransferase</keyword>
<dbReference type="InterPro" id="IPR016136">
    <property type="entry name" value="DNA_helicase_N/primase_C"/>
</dbReference>
<keyword evidence="2 12" id="KW-0639">Primosome</keyword>